<evidence type="ECO:0000259" key="1">
    <source>
        <dbReference type="Pfam" id="PF06985"/>
    </source>
</evidence>
<protein>
    <recommendedName>
        <fullName evidence="1">Heterokaryon incompatibility domain-containing protein</fullName>
    </recommendedName>
</protein>
<organism evidence="2 3">
    <name type="scientific">Coniophora puteana (strain RWD-64-598)</name>
    <name type="common">Brown rot fungus</name>
    <dbReference type="NCBI Taxonomy" id="741705"/>
    <lineage>
        <taxon>Eukaryota</taxon>
        <taxon>Fungi</taxon>
        <taxon>Dikarya</taxon>
        <taxon>Basidiomycota</taxon>
        <taxon>Agaricomycotina</taxon>
        <taxon>Agaricomycetes</taxon>
        <taxon>Agaricomycetidae</taxon>
        <taxon>Boletales</taxon>
        <taxon>Coniophorineae</taxon>
        <taxon>Coniophoraceae</taxon>
        <taxon>Coniophora</taxon>
    </lineage>
</organism>
<dbReference type="EMBL" id="JH711577">
    <property type="protein sequence ID" value="EIW81879.1"/>
    <property type="molecule type" value="Genomic_DNA"/>
</dbReference>
<accession>A0A5M3MRU9</accession>
<dbReference type="RefSeq" id="XP_007767746.1">
    <property type="nucleotide sequence ID" value="XM_007769556.1"/>
</dbReference>
<name>A0A5M3MRU9_CONPW</name>
<keyword evidence="3" id="KW-1185">Reference proteome</keyword>
<dbReference type="Proteomes" id="UP000053558">
    <property type="component" value="Unassembled WGS sequence"/>
</dbReference>
<gene>
    <name evidence="2" type="ORF">CONPUDRAFT_102613</name>
</gene>
<sequence>MLSHRWSANETSFMEAERSISHFGTLFQRKDKLGRSEGMKKIQEFCCTANKLGYSWAWADTCCINKTDSSELQESITSMFSWYQNSAITIVHLNDVPDPILGRGSGWFRRGWTLQELLAPTTLRFYSRNWRSLGRADPSGQHWWFNHKADPLWQVAIERVTGIHGEYLSPNGFHPGLEDLHAKLEWAKYRQTTREEDKAYCLMGILGVSMPIMYGEKEKATERLCETVVQLANFRGWLSACAGVSCGSTDAIGNGVAMEGFAGAEHSGGIPIYHFLMGRLPLAPIENSYVAFVLCNPPAERKFGLSGYGARCRGSITAATLLER</sequence>
<dbReference type="AlphaFoldDB" id="A0A5M3MRU9"/>
<evidence type="ECO:0000313" key="3">
    <source>
        <dbReference type="Proteomes" id="UP000053558"/>
    </source>
</evidence>
<dbReference type="Pfam" id="PF06985">
    <property type="entry name" value="HET"/>
    <property type="match status" value="1"/>
</dbReference>
<comment type="caution">
    <text evidence="2">The sequence shown here is derived from an EMBL/GenBank/DDBJ whole genome shotgun (WGS) entry which is preliminary data.</text>
</comment>
<evidence type="ECO:0000313" key="2">
    <source>
        <dbReference type="EMBL" id="EIW81879.1"/>
    </source>
</evidence>
<dbReference type="PANTHER" id="PTHR10622">
    <property type="entry name" value="HET DOMAIN-CONTAINING PROTEIN"/>
    <property type="match status" value="1"/>
</dbReference>
<feature type="domain" description="Heterokaryon incompatibility" evidence="1">
    <location>
        <begin position="2"/>
        <end position="94"/>
    </location>
</feature>
<dbReference type="KEGG" id="cput:CONPUDRAFT_102613"/>
<dbReference type="InterPro" id="IPR010730">
    <property type="entry name" value="HET"/>
</dbReference>
<reference evidence="3" key="1">
    <citation type="journal article" date="2012" name="Science">
        <title>The Paleozoic origin of enzymatic lignin decomposition reconstructed from 31 fungal genomes.</title>
        <authorList>
            <person name="Floudas D."/>
            <person name="Binder M."/>
            <person name="Riley R."/>
            <person name="Barry K."/>
            <person name="Blanchette R.A."/>
            <person name="Henrissat B."/>
            <person name="Martinez A.T."/>
            <person name="Otillar R."/>
            <person name="Spatafora J.W."/>
            <person name="Yadav J.S."/>
            <person name="Aerts A."/>
            <person name="Benoit I."/>
            <person name="Boyd A."/>
            <person name="Carlson A."/>
            <person name="Copeland A."/>
            <person name="Coutinho P.M."/>
            <person name="de Vries R.P."/>
            <person name="Ferreira P."/>
            <person name="Findley K."/>
            <person name="Foster B."/>
            <person name="Gaskell J."/>
            <person name="Glotzer D."/>
            <person name="Gorecki P."/>
            <person name="Heitman J."/>
            <person name="Hesse C."/>
            <person name="Hori C."/>
            <person name="Igarashi K."/>
            <person name="Jurgens J.A."/>
            <person name="Kallen N."/>
            <person name="Kersten P."/>
            <person name="Kohler A."/>
            <person name="Kuees U."/>
            <person name="Kumar T.K.A."/>
            <person name="Kuo A."/>
            <person name="LaButti K."/>
            <person name="Larrondo L.F."/>
            <person name="Lindquist E."/>
            <person name="Ling A."/>
            <person name="Lombard V."/>
            <person name="Lucas S."/>
            <person name="Lundell T."/>
            <person name="Martin R."/>
            <person name="McLaughlin D.J."/>
            <person name="Morgenstern I."/>
            <person name="Morin E."/>
            <person name="Murat C."/>
            <person name="Nagy L.G."/>
            <person name="Nolan M."/>
            <person name="Ohm R.A."/>
            <person name="Patyshakuliyeva A."/>
            <person name="Rokas A."/>
            <person name="Ruiz-Duenas F.J."/>
            <person name="Sabat G."/>
            <person name="Salamov A."/>
            <person name="Samejima M."/>
            <person name="Schmutz J."/>
            <person name="Slot J.C."/>
            <person name="St John F."/>
            <person name="Stenlid J."/>
            <person name="Sun H."/>
            <person name="Sun S."/>
            <person name="Syed K."/>
            <person name="Tsang A."/>
            <person name="Wiebenga A."/>
            <person name="Young D."/>
            <person name="Pisabarro A."/>
            <person name="Eastwood D.C."/>
            <person name="Martin F."/>
            <person name="Cullen D."/>
            <person name="Grigoriev I.V."/>
            <person name="Hibbett D.S."/>
        </authorList>
    </citation>
    <scope>NUCLEOTIDE SEQUENCE [LARGE SCALE GENOMIC DNA]</scope>
    <source>
        <strain evidence="3">RWD-64-598 SS2</strain>
    </source>
</reference>
<dbReference type="OrthoDB" id="674604at2759"/>
<dbReference type="PANTHER" id="PTHR10622:SF10">
    <property type="entry name" value="HET DOMAIN-CONTAINING PROTEIN"/>
    <property type="match status" value="1"/>
</dbReference>
<dbReference type="GeneID" id="19198370"/>
<proteinExistence type="predicted"/>